<evidence type="ECO:0000313" key="2">
    <source>
        <dbReference type="EMBL" id="OBS59515.1"/>
    </source>
</evidence>
<dbReference type="PANTHER" id="PTHR18863">
    <property type="entry name" value="TSEC-2-RELATED"/>
    <property type="match status" value="1"/>
</dbReference>
<dbReference type="PANTHER" id="PTHR18863:SF4">
    <property type="entry name" value="COILED-COIL DOMAIN-CONTAINING PROTEIN 170"/>
    <property type="match status" value="1"/>
</dbReference>
<dbReference type="EMBL" id="LZPO01108050">
    <property type="protein sequence ID" value="OBS59515.1"/>
    <property type="molecule type" value="Genomic_DNA"/>
</dbReference>
<dbReference type="GO" id="GO:0005794">
    <property type="term" value="C:Golgi apparatus"/>
    <property type="evidence" value="ECO:0007669"/>
    <property type="project" value="TreeGrafter"/>
</dbReference>
<dbReference type="GO" id="GO:0008017">
    <property type="term" value="F:microtubule binding"/>
    <property type="evidence" value="ECO:0007669"/>
    <property type="project" value="TreeGrafter"/>
</dbReference>
<name>A0A1A6G127_NEOLE</name>
<comment type="caution">
    <text evidence="2">The sequence shown here is derived from an EMBL/GenBank/DDBJ whole genome shotgun (WGS) entry which is preliminary data.</text>
</comment>
<sequence length="326" mass="37611">MEARTALEREAKLFQERLLAVQRAWEASKQELTQLRKTCQQLDLSLTASRDAAAAWQSQNSSFREKLAALLCSGLDMAGSTEDAILERVRGLGIQEESKRRYLKFLDQLSEKMKLGQIAAELGFDMRLDIVLARAEQLVRLESNAVIENKTIAHNLQRKLKTQKERLESREVHMSLLRQKITQLQQEKQAHTALAVERDEAHLAVRKLEKKVERMQKELSACREYNTELKAKLADTNELKASIKTLEQTKAIEDLNKARDKLEKMKEEAEKKLMLVKSELETTEQEAKEDKERARAMIEVVTSELRTLKKTMEDAERREQQVDNLP</sequence>
<gene>
    <name evidence="2" type="ORF">A6R68_09360</name>
</gene>
<accession>A0A1A6G127</accession>
<protein>
    <recommendedName>
        <fullName evidence="4">Coiled-coil domain-containing protein 170</fullName>
    </recommendedName>
</protein>
<reference evidence="2 3" key="1">
    <citation type="submission" date="2016-06" db="EMBL/GenBank/DDBJ databases">
        <title>The Draft Genome Sequence and Annotation of the Desert Woodrat Neotoma lepida.</title>
        <authorList>
            <person name="Campbell M."/>
            <person name="Oakeson K.F."/>
            <person name="Yandell M."/>
            <person name="Halpert J.R."/>
            <person name="Dearing D."/>
        </authorList>
    </citation>
    <scope>NUCLEOTIDE SEQUENCE [LARGE SCALE GENOMIC DNA]</scope>
    <source>
        <strain evidence="2">417</strain>
        <tissue evidence="2">Liver</tissue>
    </source>
</reference>
<dbReference type="InterPro" id="IPR039139">
    <property type="entry name" value="CCDC170-like"/>
</dbReference>
<dbReference type="AlphaFoldDB" id="A0A1A6G127"/>
<keyword evidence="3" id="KW-1185">Reference proteome</keyword>
<dbReference type="Proteomes" id="UP000092124">
    <property type="component" value="Unassembled WGS sequence"/>
</dbReference>
<organism evidence="2 3">
    <name type="scientific">Neotoma lepida</name>
    <name type="common">Desert woodrat</name>
    <dbReference type="NCBI Taxonomy" id="56216"/>
    <lineage>
        <taxon>Eukaryota</taxon>
        <taxon>Metazoa</taxon>
        <taxon>Chordata</taxon>
        <taxon>Craniata</taxon>
        <taxon>Vertebrata</taxon>
        <taxon>Euteleostomi</taxon>
        <taxon>Mammalia</taxon>
        <taxon>Eutheria</taxon>
        <taxon>Euarchontoglires</taxon>
        <taxon>Glires</taxon>
        <taxon>Rodentia</taxon>
        <taxon>Myomorpha</taxon>
        <taxon>Muroidea</taxon>
        <taxon>Cricetidae</taxon>
        <taxon>Neotominae</taxon>
        <taxon>Neotoma</taxon>
    </lineage>
</organism>
<proteinExistence type="predicted"/>
<evidence type="ECO:0000256" key="1">
    <source>
        <dbReference type="SAM" id="Coils"/>
    </source>
</evidence>
<evidence type="ECO:0008006" key="4">
    <source>
        <dbReference type="Google" id="ProtNLM"/>
    </source>
</evidence>
<evidence type="ECO:0000313" key="3">
    <source>
        <dbReference type="Proteomes" id="UP000092124"/>
    </source>
</evidence>
<dbReference type="OrthoDB" id="5832575at2759"/>
<feature type="coiled-coil region" evidence="1">
    <location>
        <begin position="167"/>
        <end position="325"/>
    </location>
</feature>
<feature type="non-terminal residue" evidence="2">
    <location>
        <position position="326"/>
    </location>
</feature>
<dbReference type="STRING" id="56216.A0A1A6G127"/>
<dbReference type="GO" id="GO:0000226">
    <property type="term" value="P:microtubule cytoskeleton organization"/>
    <property type="evidence" value="ECO:0007669"/>
    <property type="project" value="TreeGrafter"/>
</dbReference>
<keyword evidence="1" id="KW-0175">Coiled coil</keyword>